<comment type="subcellular location">
    <subcellularLocation>
        <location evidence="1">Membrane</location>
        <topology evidence="1">Multi-pass membrane protein</topology>
    </subcellularLocation>
</comment>
<dbReference type="GO" id="GO:0022857">
    <property type="term" value="F:transmembrane transporter activity"/>
    <property type="evidence" value="ECO:0007669"/>
    <property type="project" value="TreeGrafter"/>
</dbReference>
<dbReference type="SUPFAM" id="SSF103473">
    <property type="entry name" value="MFS general substrate transporter"/>
    <property type="match status" value="1"/>
</dbReference>
<evidence type="ECO:0000256" key="3">
    <source>
        <dbReference type="ARBA" id="ARBA00022989"/>
    </source>
</evidence>
<feature type="transmembrane region" description="Helical" evidence="5">
    <location>
        <begin position="132"/>
        <end position="152"/>
    </location>
</feature>
<evidence type="ECO:0000256" key="4">
    <source>
        <dbReference type="ARBA" id="ARBA00023136"/>
    </source>
</evidence>
<evidence type="ECO:0000256" key="5">
    <source>
        <dbReference type="SAM" id="Phobius"/>
    </source>
</evidence>
<comment type="caution">
    <text evidence="6">The sequence shown here is derived from an EMBL/GenBank/DDBJ whole genome shotgun (WGS) entry which is preliminary data.</text>
</comment>
<evidence type="ECO:0000313" key="6">
    <source>
        <dbReference type="EMBL" id="POS82511.1"/>
    </source>
</evidence>
<dbReference type="GO" id="GO:0005886">
    <property type="term" value="C:plasma membrane"/>
    <property type="evidence" value="ECO:0007669"/>
    <property type="project" value="TreeGrafter"/>
</dbReference>
<reference evidence="6 7" key="1">
    <citation type="submission" date="2017-10" db="EMBL/GenBank/DDBJ databases">
        <title>Development of genomic resources for the powdery mildew, Erysiphe pulchra.</title>
        <authorList>
            <person name="Wadl P.A."/>
            <person name="Mack B.M."/>
            <person name="Moore G."/>
            <person name="Beltz S.B."/>
        </authorList>
    </citation>
    <scope>NUCLEOTIDE SEQUENCE [LARGE SCALE GENOMIC DNA]</scope>
    <source>
        <strain evidence="6">Cflorida</strain>
    </source>
</reference>
<sequence length="344" mass="37643">MVAFFLPLKEVDGHWKTKLKTVDFFGMVLTLAASSLIILGLTWGGVVYPWLSLHVIITLVLGGLSAILFLLWEWKVAQLPLLPLSIFNSRMVQATTVTTFLIGWNFLVQIFFIPSFYQLAYGYAPTRAASMLLPIILVQTASSTLGGLIVSWRGRYRESLIFGHALWALGLGLHCLLTPSSSLAKQLGYGFILGFGTGQCFQPSLISIQAAVGIEHMAVITGVRSYLRDLGGTFGLAITGSILNRMLLSAFSYAAENGLAALSSEQIKQILKNPTSLLSVTDTQILDKADMIKSLALAAYFKGFRQVFFLGASLGILSLIVTIFFIPQLELEVEYTQNEKDVDS</sequence>
<feature type="non-terminal residue" evidence="6">
    <location>
        <position position="344"/>
    </location>
</feature>
<feature type="transmembrane region" description="Helical" evidence="5">
    <location>
        <begin position="307"/>
        <end position="326"/>
    </location>
</feature>
<dbReference type="OrthoDB" id="6770063at2759"/>
<dbReference type="Gene3D" id="1.20.1250.20">
    <property type="entry name" value="MFS general substrate transporter like domains"/>
    <property type="match status" value="1"/>
</dbReference>
<keyword evidence="7" id="KW-1185">Reference proteome</keyword>
<proteinExistence type="predicted"/>
<dbReference type="PANTHER" id="PTHR23501:SF189">
    <property type="entry name" value="DRUG TRANSPORTER, PUTATIVE (AFU_ORTHOLOGUE AFUA_4G03920)-RELATED"/>
    <property type="match status" value="1"/>
</dbReference>
<evidence type="ECO:0000313" key="7">
    <source>
        <dbReference type="Proteomes" id="UP000237438"/>
    </source>
</evidence>
<organism evidence="6 7">
    <name type="scientific">Erysiphe pulchra</name>
    <dbReference type="NCBI Taxonomy" id="225359"/>
    <lineage>
        <taxon>Eukaryota</taxon>
        <taxon>Fungi</taxon>
        <taxon>Dikarya</taxon>
        <taxon>Ascomycota</taxon>
        <taxon>Pezizomycotina</taxon>
        <taxon>Leotiomycetes</taxon>
        <taxon>Erysiphales</taxon>
        <taxon>Erysiphaceae</taxon>
        <taxon>Erysiphe</taxon>
    </lineage>
</organism>
<dbReference type="AlphaFoldDB" id="A0A2S4PKF4"/>
<name>A0A2S4PKF4_9PEZI</name>
<keyword evidence="4 5" id="KW-0472">Membrane</keyword>
<gene>
    <name evidence="6" type="ORF">EPUL_004232</name>
</gene>
<dbReference type="PANTHER" id="PTHR23501">
    <property type="entry name" value="MAJOR FACILITATOR SUPERFAMILY"/>
    <property type="match status" value="1"/>
</dbReference>
<dbReference type="STRING" id="225359.A0A2S4PKF4"/>
<dbReference type="Proteomes" id="UP000237438">
    <property type="component" value="Unassembled WGS sequence"/>
</dbReference>
<evidence type="ECO:0000256" key="2">
    <source>
        <dbReference type="ARBA" id="ARBA00022692"/>
    </source>
</evidence>
<keyword evidence="2 5" id="KW-0812">Transmembrane</keyword>
<dbReference type="EMBL" id="PEDP01002687">
    <property type="protein sequence ID" value="POS82511.1"/>
    <property type="molecule type" value="Genomic_DNA"/>
</dbReference>
<accession>A0A2S4PKF4</accession>
<dbReference type="InterPro" id="IPR036259">
    <property type="entry name" value="MFS_trans_sf"/>
</dbReference>
<evidence type="ECO:0000256" key="1">
    <source>
        <dbReference type="ARBA" id="ARBA00004141"/>
    </source>
</evidence>
<protein>
    <recommendedName>
        <fullName evidence="8">Major facilitator superfamily (MFS) profile domain-containing protein</fullName>
    </recommendedName>
</protein>
<feature type="transmembrane region" description="Helical" evidence="5">
    <location>
        <begin position="50"/>
        <end position="72"/>
    </location>
</feature>
<evidence type="ECO:0008006" key="8">
    <source>
        <dbReference type="Google" id="ProtNLM"/>
    </source>
</evidence>
<feature type="transmembrane region" description="Helical" evidence="5">
    <location>
        <begin position="24"/>
        <end position="44"/>
    </location>
</feature>
<keyword evidence="3 5" id="KW-1133">Transmembrane helix</keyword>
<feature type="transmembrane region" description="Helical" evidence="5">
    <location>
        <begin position="92"/>
        <end position="112"/>
    </location>
</feature>